<name>A0A8T1WB94_9STRA</name>
<sequence>MERPRLAKLGIRASVCRLHAKWQFRSQTDRRTVALRLDKASGHQSVQMADPDDAAALQELGESTSAPPADQSLRAPATATATGGCGSAEERTSGVLKLAAGDSGAGAAEPNQAGESSRDRDAIPRSPLESTLEELARTALRLELAQLQHALEEEPGEGEEVHVGDDVAVTAAVADNGETESTAYRVIEFGGGTYRGQVQARGAPEQREWQPHGLGVLKTAAGHTCCGQWRNGTQASHGTRYSPTLRYEGDFGAGSTAAASFHGVGLYTFGALFVGCWDARVAGHVHPRGLGTLQSSTGGMSVDGWFHGLRCVHRCPSDADKCAVKLSSSLRSQPQPQRGLIVADEKLQHWRRHVLTRAWTTWTRLCCEFSATQARRSRLLALQAQAQARRAEQRAISEHLERQKAAKSQDAAELLNLLAESREAQEQRSQRRQLYAQRLAGAFRQRDLAQACVTKQDGAVKTLELELQEVVGLLKEARQAQAHCAQYVRELHVLKRQIENASVKLNAARFEQQRQETSQHEHPQPSLSQRSVPPTPMKMTPRQRGNAGDKDSVPHSRGGSSITIGQQYVCDVPGCLCGIPRDVFLRVAAALNDE</sequence>
<accession>A0A8T1WB94</accession>
<dbReference type="OrthoDB" id="127541at2759"/>
<keyword evidence="3" id="KW-1185">Reference proteome</keyword>
<reference evidence="2" key="1">
    <citation type="submission" date="2021-02" db="EMBL/GenBank/DDBJ databases">
        <authorList>
            <person name="Palmer J.M."/>
        </authorList>
    </citation>
    <scope>NUCLEOTIDE SEQUENCE</scope>
    <source>
        <strain evidence="2">SCRP734</strain>
    </source>
</reference>
<feature type="region of interest" description="Disordered" evidence="1">
    <location>
        <begin position="510"/>
        <end position="560"/>
    </location>
</feature>
<gene>
    <name evidence="2" type="ORF">PHYPSEUDO_010658</name>
</gene>
<dbReference type="Proteomes" id="UP000694044">
    <property type="component" value="Unassembled WGS sequence"/>
</dbReference>
<evidence type="ECO:0000313" key="2">
    <source>
        <dbReference type="EMBL" id="KAG7389323.1"/>
    </source>
</evidence>
<evidence type="ECO:0000313" key="3">
    <source>
        <dbReference type="Proteomes" id="UP000694044"/>
    </source>
</evidence>
<comment type="caution">
    <text evidence="2">The sequence shown here is derived from an EMBL/GenBank/DDBJ whole genome shotgun (WGS) entry which is preliminary data.</text>
</comment>
<proteinExistence type="predicted"/>
<dbReference type="EMBL" id="JAGDFM010000046">
    <property type="protein sequence ID" value="KAG7389323.1"/>
    <property type="molecule type" value="Genomic_DNA"/>
</dbReference>
<feature type="region of interest" description="Disordered" evidence="1">
    <location>
        <begin position="62"/>
        <end position="126"/>
    </location>
</feature>
<evidence type="ECO:0000256" key="1">
    <source>
        <dbReference type="SAM" id="MobiDB-lite"/>
    </source>
</evidence>
<feature type="compositionally biased region" description="Basic and acidic residues" evidence="1">
    <location>
        <begin position="511"/>
        <end position="523"/>
    </location>
</feature>
<organism evidence="2 3">
    <name type="scientific">Phytophthora pseudosyringae</name>
    <dbReference type="NCBI Taxonomy" id="221518"/>
    <lineage>
        <taxon>Eukaryota</taxon>
        <taxon>Sar</taxon>
        <taxon>Stramenopiles</taxon>
        <taxon>Oomycota</taxon>
        <taxon>Peronosporomycetes</taxon>
        <taxon>Peronosporales</taxon>
        <taxon>Peronosporaceae</taxon>
        <taxon>Phytophthora</taxon>
    </lineage>
</organism>
<protein>
    <submittedName>
        <fullName evidence="2">Uncharacterized protein</fullName>
    </submittedName>
</protein>
<dbReference type="AlphaFoldDB" id="A0A8T1WB94"/>